<name>A0A433V4N6_9CYAN</name>
<protein>
    <recommendedName>
        <fullName evidence="1">PIN domain-containing protein</fullName>
    </recommendedName>
</protein>
<reference evidence="2" key="2">
    <citation type="journal article" date="2019" name="Genome Biol. Evol.">
        <title>Day and night: Metabolic profiles and evolutionary relationships of six axenic non-marine cyanobacteria.</title>
        <authorList>
            <person name="Will S.E."/>
            <person name="Henke P."/>
            <person name="Boedeker C."/>
            <person name="Huang S."/>
            <person name="Brinkmann H."/>
            <person name="Rohde M."/>
            <person name="Jarek M."/>
            <person name="Friedl T."/>
            <person name="Seufert S."/>
            <person name="Schumacher M."/>
            <person name="Overmann J."/>
            <person name="Neumann-Schaal M."/>
            <person name="Petersen J."/>
        </authorList>
    </citation>
    <scope>NUCLEOTIDE SEQUENCE [LARGE SCALE GENOMIC DNA]</scope>
    <source>
        <strain evidence="2">PCC 7102</strain>
    </source>
</reference>
<sequence length="110" mass="12413">MRFLLDTNIFSEPLRPRPNPNVVRMLLQYSGEIATATVVFHELLFGCYRLPVGSKKRPIIEAYLYAEVKQKIPLLPYDTAAAEWFAVERARLTTIGKTLAYADGQIAVIA</sequence>
<organism evidence="2 3">
    <name type="scientific">Dulcicalothrix desertica PCC 7102</name>
    <dbReference type="NCBI Taxonomy" id="232991"/>
    <lineage>
        <taxon>Bacteria</taxon>
        <taxon>Bacillati</taxon>
        <taxon>Cyanobacteriota</taxon>
        <taxon>Cyanophyceae</taxon>
        <taxon>Nostocales</taxon>
        <taxon>Calotrichaceae</taxon>
        <taxon>Dulcicalothrix</taxon>
    </lineage>
</organism>
<dbReference type="Proteomes" id="UP000271624">
    <property type="component" value="Unassembled WGS sequence"/>
</dbReference>
<keyword evidence="3" id="KW-1185">Reference proteome</keyword>
<feature type="domain" description="PIN" evidence="1">
    <location>
        <begin position="4"/>
        <end position="90"/>
    </location>
</feature>
<dbReference type="Pfam" id="PF01850">
    <property type="entry name" value="PIN"/>
    <property type="match status" value="1"/>
</dbReference>
<gene>
    <name evidence="2" type="ORF">DSM106972_070170</name>
</gene>
<evidence type="ECO:0000313" key="3">
    <source>
        <dbReference type="Proteomes" id="UP000271624"/>
    </source>
</evidence>
<dbReference type="InterPro" id="IPR029060">
    <property type="entry name" value="PIN-like_dom_sf"/>
</dbReference>
<evidence type="ECO:0000259" key="1">
    <source>
        <dbReference type="Pfam" id="PF01850"/>
    </source>
</evidence>
<dbReference type="SUPFAM" id="SSF88723">
    <property type="entry name" value="PIN domain-like"/>
    <property type="match status" value="1"/>
</dbReference>
<comment type="caution">
    <text evidence="2">The sequence shown here is derived from an EMBL/GenBank/DDBJ whole genome shotgun (WGS) entry which is preliminary data.</text>
</comment>
<dbReference type="InterPro" id="IPR002716">
    <property type="entry name" value="PIN_dom"/>
</dbReference>
<dbReference type="AlphaFoldDB" id="A0A433V4N6"/>
<dbReference type="Gene3D" id="3.40.50.1010">
    <property type="entry name" value="5'-nuclease"/>
    <property type="match status" value="1"/>
</dbReference>
<proteinExistence type="predicted"/>
<reference evidence="2" key="1">
    <citation type="submission" date="2018-12" db="EMBL/GenBank/DDBJ databases">
        <authorList>
            <person name="Will S."/>
            <person name="Neumann-Schaal M."/>
            <person name="Henke P."/>
        </authorList>
    </citation>
    <scope>NUCLEOTIDE SEQUENCE</scope>
    <source>
        <strain evidence="2">PCC 7102</strain>
    </source>
</reference>
<evidence type="ECO:0000313" key="2">
    <source>
        <dbReference type="EMBL" id="RUT01011.1"/>
    </source>
</evidence>
<dbReference type="EMBL" id="RSCL01000021">
    <property type="protein sequence ID" value="RUT01011.1"/>
    <property type="molecule type" value="Genomic_DNA"/>
</dbReference>
<accession>A0A433V4N6</accession>